<feature type="region of interest" description="Disordered" evidence="2">
    <location>
        <begin position="464"/>
        <end position="492"/>
    </location>
</feature>
<feature type="region of interest" description="Disordered" evidence="2">
    <location>
        <begin position="597"/>
        <end position="620"/>
    </location>
</feature>
<evidence type="ECO:0000256" key="2">
    <source>
        <dbReference type="SAM" id="MobiDB-lite"/>
    </source>
</evidence>
<dbReference type="Gene3D" id="1.10.510.10">
    <property type="entry name" value="Transferase(Phosphotransferase) domain 1"/>
    <property type="match status" value="1"/>
</dbReference>
<reference evidence="5" key="1">
    <citation type="submission" date="2014-11" db="EMBL/GenBank/DDBJ databases">
        <authorList>
            <person name="Otto D Thomas"/>
            <person name="Naeem Raeece"/>
        </authorList>
    </citation>
    <scope>NUCLEOTIDE SEQUENCE</scope>
</reference>
<dbReference type="InterPro" id="IPR017441">
    <property type="entry name" value="Protein_kinase_ATP_BS"/>
</dbReference>
<name>A0A0G4GEW9_9ALVE</name>
<feature type="signal peptide" evidence="3">
    <location>
        <begin position="1"/>
        <end position="19"/>
    </location>
</feature>
<protein>
    <recommendedName>
        <fullName evidence="4">Protein kinase domain-containing protein</fullName>
    </recommendedName>
</protein>
<keyword evidence="1" id="KW-0067">ATP-binding</keyword>
<feature type="compositionally biased region" description="Polar residues" evidence="2">
    <location>
        <begin position="611"/>
        <end position="620"/>
    </location>
</feature>
<dbReference type="SUPFAM" id="SSF56112">
    <property type="entry name" value="Protein kinase-like (PK-like)"/>
    <property type="match status" value="1"/>
</dbReference>
<dbReference type="InterPro" id="IPR011009">
    <property type="entry name" value="Kinase-like_dom_sf"/>
</dbReference>
<evidence type="ECO:0000256" key="3">
    <source>
        <dbReference type="SAM" id="SignalP"/>
    </source>
</evidence>
<keyword evidence="1" id="KW-0547">Nucleotide-binding</keyword>
<dbReference type="AlphaFoldDB" id="A0A0G4GEW9"/>
<dbReference type="GO" id="GO:0004672">
    <property type="term" value="F:protein kinase activity"/>
    <property type="evidence" value="ECO:0007669"/>
    <property type="project" value="InterPro"/>
</dbReference>
<dbReference type="InterPro" id="IPR000719">
    <property type="entry name" value="Prot_kinase_dom"/>
</dbReference>
<feature type="region of interest" description="Disordered" evidence="2">
    <location>
        <begin position="707"/>
        <end position="781"/>
    </location>
</feature>
<organism evidence="5">
    <name type="scientific">Chromera velia CCMP2878</name>
    <dbReference type="NCBI Taxonomy" id="1169474"/>
    <lineage>
        <taxon>Eukaryota</taxon>
        <taxon>Sar</taxon>
        <taxon>Alveolata</taxon>
        <taxon>Colpodellida</taxon>
        <taxon>Chromeraceae</taxon>
        <taxon>Chromera</taxon>
    </lineage>
</organism>
<evidence type="ECO:0000259" key="4">
    <source>
        <dbReference type="PROSITE" id="PS50011"/>
    </source>
</evidence>
<feature type="domain" description="Protein kinase" evidence="4">
    <location>
        <begin position="36"/>
        <end position="336"/>
    </location>
</feature>
<accession>A0A0G4GEW9</accession>
<dbReference type="PROSITE" id="PS00107">
    <property type="entry name" value="PROTEIN_KINASE_ATP"/>
    <property type="match status" value="1"/>
</dbReference>
<dbReference type="PROSITE" id="PS50011">
    <property type="entry name" value="PROTEIN_KINASE_DOM"/>
    <property type="match status" value="1"/>
</dbReference>
<gene>
    <name evidence="5" type="ORF">Cvel_21572</name>
</gene>
<keyword evidence="3" id="KW-0732">Signal</keyword>
<feature type="compositionally biased region" description="Acidic residues" evidence="2">
    <location>
        <begin position="707"/>
        <end position="747"/>
    </location>
</feature>
<feature type="binding site" evidence="1">
    <location>
        <position position="65"/>
    </location>
    <ligand>
        <name>ATP</name>
        <dbReference type="ChEBI" id="CHEBI:30616"/>
    </ligand>
</feature>
<sequence length="781" mass="88291">MSALLLLGVLAHLFVVGHSQLCLLTREAAKQKVPGIKLQERLGKGYYGVVYKGIEEATNATVAVKFFNNRRRPKCVLTAGQMPGDMRYTESELPLNLWEKTDEHTKDFFVAVRRPLPKEIWRPAYIVMDLLEKEKYTRISTDFCPQTGALKHMYLAVQALLAYSVLLKPPNAVIHRDWHFGNLQMRITDWRFKTYDFSIATNCPQDCNGRDIRRTGFWVLMASMFGGGLGVARYREAALGGDQATAAALHSTLHHTAASKCLDAAVDPTQLLNRLPAQKGSLMAKAAAKLLKREMEEAEALGRAEQDEWGDIVQDRDEKKKRGGARSVMNTMEGWMFHAIPQPWHLQSFAAFKMAVQELVEQRYDFDYELKVGRDFKAPAGWNPKDHDSGEYVKRQYAKHIKRGRRTVVMPDDEALHFAWWTFKIARMVDEVDPYRVGETPCHYFDVPHEVCFRILAAFGDSPSGRRDKKDRKNPTRDAEDSEEENALSKSKAVHMNDAEKSEDMIDRIIDDMEVVNDAAEQSMNVQMERSFERLMDMAPEDLASMLENMRDGNGKVIDMFPSLPDGTQMMDGSDDAATRQENLKKAFADLQNRMRADKEREAQGLPGVHTSHTSPVTDSISEYLTKTTLPEEEELPAGPTRKLYMTMVRLLSCHPFVRATRGLTARFLHKSDAELLLLDELPADVCTPFLEDLTNDDIRLVGEQAAEFEESEEAEEGEEEGEDDEEDEEGEEGDWESEEEEEEIEENQSTADEAAEAPKEKSSAPPVSSGDAEEVSVITS</sequence>
<dbReference type="EMBL" id="CDMZ01001143">
    <property type="protein sequence ID" value="CEM27988.1"/>
    <property type="molecule type" value="Genomic_DNA"/>
</dbReference>
<feature type="chain" id="PRO_5005189906" description="Protein kinase domain-containing protein" evidence="3">
    <location>
        <begin position="20"/>
        <end position="781"/>
    </location>
</feature>
<feature type="compositionally biased region" description="Basic and acidic residues" evidence="2">
    <location>
        <begin position="464"/>
        <end position="479"/>
    </location>
</feature>
<proteinExistence type="predicted"/>
<dbReference type="VEuPathDB" id="CryptoDB:Cvel_21572"/>
<dbReference type="GO" id="GO:0005524">
    <property type="term" value="F:ATP binding"/>
    <property type="evidence" value="ECO:0007669"/>
    <property type="project" value="UniProtKB-UniRule"/>
</dbReference>
<evidence type="ECO:0000313" key="5">
    <source>
        <dbReference type="EMBL" id="CEM27988.1"/>
    </source>
</evidence>
<evidence type="ECO:0000256" key="1">
    <source>
        <dbReference type="PROSITE-ProRule" id="PRU10141"/>
    </source>
</evidence>